<protein>
    <submittedName>
        <fullName evidence="1">Uncharacterized protein</fullName>
    </submittedName>
</protein>
<comment type="caution">
    <text evidence="1">The sequence shown here is derived from an EMBL/GenBank/DDBJ whole genome shotgun (WGS) entry which is preliminary data.</text>
</comment>
<gene>
    <name evidence="1" type="ORF">QWZ10_14825</name>
</gene>
<evidence type="ECO:0000313" key="1">
    <source>
        <dbReference type="EMBL" id="MDN3712703.1"/>
    </source>
</evidence>
<dbReference type="Proteomes" id="UP001243846">
    <property type="component" value="Unassembled WGS sequence"/>
</dbReference>
<proteinExistence type="predicted"/>
<name>A0ABT8D9Y5_9RHOB</name>
<organism evidence="1 2">
    <name type="scientific">Paracoccus cavernae</name>
    <dbReference type="NCBI Taxonomy" id="1571207"/>
    <lineage>
        <taxon>Bacteria</taxon>
        <taxon>Pseudomonadati</taxon>
        <taxon>Pseudomonadota</taxon>
        <taxon>Alphaproteobacteria</taxon>
        <taxon>Rhodobacterales</taxon>
        <taxon>Paracoccaceae</taxon>
        <taxon>Paracoccus</taxon>
    </lineage>
</organism>
<evidence type="ECO:0000313" key="2">
    <source>
        <dbReference type="Proteomes" id="UP001243846"/>
    </source>
</evidence>
<accession>A0ABT8D9Y5</accession>
<dbReference type="EMBL" id="JAUFRC010000001">
    <property type="protein sequence ID" value="MDN3712703.1"/>
    <property type="molecule type" value="Genomic_DNA"/>
</dbReference>
<keyword evidence="2" id="KW-1185">Reference proteome</keyword>
<reference evidence="2" key="1">
    <citation type="journal article" date="2019" name="Int. J. Syst. Evol. Microbiol.">
        <title>The Global Catalogue of Microorganisms (GCM) 10K type strain sequencing project: providing services to taxonomists for standard genome sequencing and annotation.</title>
        <authorList>
            <consortium name="The Broad Institute Genomics Platform"/>
            <consortium name="The Broad Institute Genome Sequencing Center for Infectious Disease"/>
            <person name="Wu L."/>
            <person name="Ma J."/>
        </authorList>
    </citation>
    <scope>NUCLEOTIDE SEQUENCE [LARGE SCALE GENOMIC DNA]</scope>
    <source>
        <strain evidence="2">CECT 8482</strain>
    </source>
</reference>
<sequence>MGYFPNWRLTRNEVVLPDERLPWAEAAPMGIQHLLAMSGSTILAPLLMGFDPNIAVFFRGSALCCSSS</sequence>